<reference evidence="1" key="1">
    <citation type="submission" date="2021-06" db="EMBL/GenBank/DDBJ databases">
        <authorList>
            <person name="Kallberg Y."/>
            <person name="Tangrot J."/>
            <person name="Rosling A."/>
        </authorList>
    </citation>
    <scope>NUCLEOTIDE SEQUENCE</scope>
    <source>
        <strain evidence="1">IL203A</strain>
    </source>
</reference>
<dbReference type="Proteomes" id="UP000789702">
    <property type="component" value="Unassembled WGS sequence"/>
</dbReference>
<comment type="caution">
    <text evidence="1">The sequence shown here is derived from an EMBL/GenBank/DDBJ whole genome shotgun (WGS) entry which is preliminary data.</text>
</comment>
<evidence type="ECO:0000313" key="2">
    <source>
        <dbReference type="Proteomes" id="UP000789702"/>
    </source>
</evidence>
<name>A0ACA9R2M8_9GLOM</name>
<protein>
    <submittedName>
        <fullName evidence="1">6904_t:CDS:1</fullName>
    </submittedName>
</protein>
<feature type="non-terminal residue" evidence="1">
    <location>
        <position position="1"/>
    </location>
</feature>
<evidence type="ECO:0000313" key="1">
    <source>
        <dbReference type="EMBL" id="CAG8774039.1"/>
    </source>
</evidence>
<keyword evidence="2" id="KW-1185">Reference proteome</keyword>
<accession>A0ACA9R2M8</accession>
<organism evidence="1 2">
    <name type="scientific">Dentiscutata heterogama</name>
    <dbReference type="NCBI Taxonomy" id="1316150"/>
    <lineage>
        <taxon>Eukaryota</taxon>
        <taxon>Fungi</taxon>
        <taxon>Fungi incertae sedis</taxon>
        <taxon>Mucoromycota</taxon>
        <taxon>Glomeromycotina</taxon>
        <taxon>Glomeromycetes</taxon>
        <taxon>Diversisporales</taxon>
        <taxon>Gigasporaceae</taxon>
        <taxon>Dentiscutata</taxon>
    </lineage>
</organism>
<proteinExistence type="predicted"/>
<dbReference type="EMBL" id="CAJVPU010058661">
    <property type="protein sequence ID" value="CAG8774039.1"/>
    <property type="molecule type" value="Genomic_DNA"/>
</dbReference>
<sequence>KLDKNEISKANHDLEIFLHKPLKNNVDSLITKLTNLDINEDYQKLKEQNDKLNMKINRYHNIIQKTYEFFNSDGIDKLEFAQYN</sequence>
<gene>
    <name evidence="1" type="ORF">DHETER_LOCUS16007</name>
</gene>